<accession>A0ABD3AAT3</accession>
<keyword evidence="1" id="KW-0732">Signal</keyword>
<sequence>MIKKMVSFVSTLVHFTILQLLLYKALSCEGPVDPSKGFISLPFTRSYYHIQKPYDVPEDQRYKFIDGVHYLWVFSTDKPHTPTSQTKPRTEIGIQGYNYSSGVWQFEGNFYVPSGTSGVCIMQVFGATAPHATTLMLRVYNGSLFYYRRSVLVSSIYDKWFHLNVIHDVEAAKVQVFIDGCLKIVADGRGGTSHTFKCGVYAQDDDSCCMESRWKNITILKI</sequence>
<feature type="domain" description="Alginate lyase 2" evidence="2">
    <location>
        <begin position="46"/>
        <end position="219"/>
    </location>
</feature>
<dbReference type="InterPro" id="IPR013320">
    <property type="entry name" value="ConA-like_dom_sf"/>
</dbReference>
<dbReference type="AlphaFoldDB" id="A0ABD3AAT3"/>
<dbReference type="SUPFAM" id="SSF49899">
    <property type="entry name" value="Concanavalin A-like lectins/glucanases"/>
    <property type="match status" value="1"/>
</dbReference>
<dbReference type="InterPro" id="IPR014895">
    <property type="entry name" value="Alginate_lyase_2"/>
</dbReference>
<feature type="chain" id="PRO_5044860835" description="Alginate lyase 2 domain-containing protein" evidence="1">
    <location>
        <begin position="28"/>
        <end position="222"/>
    </location>
</feature>
<dbReference type="Pfam" id="PF08787">
    <property type="entry name" value="Alginate_lyase2"/>
    <property type="match status" value="1"/>
</dbReference>
<dbReference type="EMBL" id="JBJUIK010000005">
    <property type="protein sequence ID" value="KAL3527932.1"/>
    <property type="molecule type" value="Genomic_DNA"/>
</dbReference>
<evidence type="ECO:0000256" key="1">
    <source>
        <dbReference type="SAM" id="SignalP"/>
    </source>
</evidence>
<reference evidence="3 4" key="1">
    <citation type="submission" date="2024-11" db="EMBL/GenBank/DDBJ databases">
        <title>A near-complete genome assembly of Cinchona calisaya.</title>
        <authorList>
            <person name="Lian D.C."/>
            <person name="Zhao X.W."/>
            <person name="Wei L."/>
        </authorList>
    </citation>
    <scope>NUCLEOTIDE SEQUENCE [LARGE SCALE GENOMIC DNA]</scope>
    <source>
        <tissue evidence="3">Nenye</tissue>
    </source>
</reference>
<dbReference type="PANTHER" id="PTHR33681">
    <property type="entry name" value="BINDING PROTEIN, PUTATIVE, EXPRESSED-RELATED"/>
    <property type="match status" value="1"/>
</dbReference>
<comment type="caution">
    <text evidence="3">The sequence shown here is derived from an EMBL/GenBank/DDBJ whole genome shotgun (WGS) entry which is preliminary data.</text>
</comment>
<protein>
    <recommendedName>
        <fullName evidence="2">Alginate lyase 2 domain-containing protein</fullName>
    </recommendedName>
</protein>
<proteinExistence type="predicted"/>
<name>A0ABD3AAT3_9GENT</name>
<evidence type="ECO:0000313" key="3">
    <source>
        <dbReference type="EMBL" id="KAL3527932.1"/>
    </source>
</evidence>
<dbReference type="PANTHER" id="PTHR33681:SF20">
    <property type="entry name" value="ALGINATE LYASE 2 DOMAIN-CONTAINING PROTEIN"/>
    <property type="match status" value="1"/>
</dbReference>
<gene>
    <name evidence="3" type="ORF">ACH5RR_012588</name>
</gene>
<organism evidence="3 4">
    <name type="scientific">Cinchona calisaya</name>
    <dbReference type="NCBI Taxonomy" id="153742"/>
    <lineage>
        <taxon>Eukaryota</taxon>
        <taxon>Viridiplantae</taxon>
        <taxon>Streptophyta</taxon>
        <taxon>Embryophyta</taxon>
        <taxon>Tracheophyta</taxon>
        <taxon>Spermatophyta</taxon>
        <taxon>Magnoliopsida</taxon>
        <taxon>eudicotyledons</taxon>
        <taxon>Gunneridae</taxon>
        <taxon>Pentapetalae</taxon>
        <taxon>asterids</taxon>
        <taxon>lamiids</taxon>
        <taxon>Gentianales</taxon>
        <taxon>Rubiaceae</taxon>
        <taxon>Cinchonoideae</taxon>
        <taxon>Cinchoneae</taxon>
        <taxon>Cinchona</taxon>
    </lineage>
</organism>
<feature type="signal peptide" evidence="1">
    <location>
        <begin position="1"/>
        <end position="27"/>
    </location>
</feature>
<evidence type="ECO:0000259" key="2">
    <source>
        <dbReference type="Pfam" id="PF08787"/>
    </source>
</evidence>
<keyword evidence="4" id="KW-1185">Reference proteome</keyword>
<evidence type="ECO:0000313" key="4">
    <source>
        <dbReference type="Proteomes" id="UP001630127"/>
    </source>
</evidence>
<dbReference type="Proteomes" id="UP001630127">
    <property type="component" value="Unassembled WGS sequence"/>
</dbReference>